<name>A0ABW1Z905_9BACT</name>
<gene>
    <name evidence="1" type="ORF">ACFQBQ_10415</name>
</gene>
<dbReference type="PANTHER" id="PTHR36452:SF1">
    <property type="entry name" value="DUF2461 DOMAIN-CONTAINING PROTEIN"/>
    <property type="match status" value="1"/>
</dbReference>
<dbReference type="NCBIfam" id="TIGR02453">
    <property type="entry name" value="TIGR02453 family protein"/>
    <property type="match status" value="1"/>
</dbReference>
<comment type="caution">
    <text evidence="1">The sequence shown here is derived from an EMBL/GenBank/DDBJ whole genome shotgun (WGS) entry which is preliminary data.</text>
</comment>
<dbReference type="EMBL" id="JBHSWI010000001">
    <property type="protein sequence ID" value="MFC6645985.1"/>
    <property type="molecule type" value="Genomic_DNA"/>
</dbReference>
<dbReference type="InterPro" id="IPR015996">
    <property type="entry name" value="UCP028451"/>
</dbReference>
<keyword evidence="2" id="KW-1185">Reference proteome</keyword>
<dbReference type="Pfam" id="PF09365">
    <property type="entry name" value="DUF2461"/>
    <property type="match status" value="1"/>
</dbReference>
<proteinExistence type="predicted"/>
<dbReference type="RefSeq" id="WP_263369688.1">
    <property type="nucleotide sequence ID" value="NZ_JAGSYD010000001.1"/>
</dbReference>
<dbReference type="PIRSF" id="PIRSF028451">
    <property type="entry name" value="UCP028451"/>
    <property type="match status" value="1"/>
</dbReference>
<sequence>MADHFTPASLKFLRGIARHNDREWFAANKSTFESEVKAPMLATIEQINHAMSAFAPAYVKPAAKAMFRFYRDTRFSNDKRPYKDHIAAWWSPQVMDKTSGGGFYMHVSAKQVEIAAGVFMPQREQLLAIRTWMSEYHERYRKLEAQAIKPRKNDKLQLTRVDRPILTRMPKGFAADDPADELLRAKDWGVIAMLPAETALEPKFASLIANSFERLLPVVEALNESIFRPQDRERKVSSGAMLNRFF</sequence>
<accession>A0ABW1Z905</accession>
<evidence type="ECO:0000313" key="1">
    <source>
        <dbReference type="EMBL" id="MFC6645985.1"/>
    </source>
</evidence>
<organism evidence="1 2">
    <name type="scientific">Granulicella cerasi</name>
    <dbReference type="NCBI Taxonomy" id="741063"/>
    <lineage>
        <taxon>Bacteria</taxon>
        <taxon>Pseudomonadati</taxon>
        <taxon>Acidobacteriota</taxon>
        <taxon>Terriglobia</taxon>
        <taxon>Terriglobales</taxon>
        <taxon>Acidobacteriaceae</taxon>
        <taxon>Granulicella</taxon>
    </lineage>
</organism>
<dbReference type="InterPro" id="IPR012808">
    <property type="entry name" value="CHP02453"/>
</dbReference>
<evidence type="ECO:0000313" key="2">
    <source>
        <dbReference type="Proteomes" id="UP001596391"/>
    </source>
</evidence>
<reference evidence="2" key="1">
    <citation type="journal article" date="2019" name="Int. J. Syst. Evol. Microbiol.">
        <title>The Global Catalogue of Microorganisms (GCM) 10K type strain sequencing project: providing services to taxonomists for standard genome sequencing and annotation.</title>
        <authorList>
            <consortium name="The Broad Institute Genomics Platform"/>
            <consortium name="The Broad Institute Genome Sequencing Center for Infectious Disease"/>
            <person name="Wu L."/>
            <person name="Ma J."/>
        </authorList>
    </citation>
    <scope>NUCLEOTIDE SEQUENCE [LARGE SCALE GENOMIC DNA]</scope>
    <source>
        <strain evidence="2">CGMCC 1.16026</strain>
    </source>
</reference>
<dbReference type="Proteomes" id="UP001596391">
    <property type="component" value="Unassembled WGS sequence"/>
</dbReference>
<dbReference type="PANTHER" id="PTHR36452">
    <property type="entry name" value="CHROMOSOME 12, WHOLE GENOME SHOTGUN SEQUENCE"/>
    <property type="match status" value="1"/>
</dbReference>
<protein>
    <submittedName>
        <fullName evidence="1">DUF2461 domain-containing protein</fullName>
    </submittedName>
</protein>